<keyword evidence="3" id="KW-1185">Reference proteome</keyword>
<reference evidence="2 3" key="1">
    <citation type="journal article" date="2023" name="Plants (Basel)">
        <title>Bridging the Gap: Combining Genomics and Transcriptomics Approaches to Understand Stylosanthes scabra, an Orphan Legume from the Brazilian Caatinga.</title>
        <authorList>
            <person name="Ferreira-Neto J.R.C."/>
            <person name="da Silva M.D."/>
            <person name="Binneck E."/>
            <person name="de Melo N.F."/>
            <person name="da Silva R.H."/>
            <person name="de Melo A.L.T.M."/>
            <person name="Pandolfi V."/>
            <person name="Bustamante F.O."/>
            <person name="Brasileiro-Vidal A.C."/>
            <person name="Benko-Iseppon A.M."/>
        </authorList>
    </citation>
    <scope>NUCLEOTIDE SEQUENCE [LARGE SCALE GENOMIC DNA]</scope>
    <source>
        <tissue evidence="2">Leaves</tissue>
    </source>
</reference>
<feature type="non-terminal residue" evidence="2">
    <location>
        <position position="183"/>
    </location>
</feature>
<feature type="compositionally biased region" description="Basic and acidic residues" evidence="1">
    <location>
        <begin position="103"/>
        <end position="117"/>
    </location>
</feature>
<accession>A0ABU6W1Y2</accession>
<gene>
    <name evidence="2" type="ORF">PIB30_113973</name>
</gene>
<evidence type="ECO:0000313" key="3">
    <source>
        <dbReference type="Proteomes" id="UP001341840"/>
    </source>
</evidence>
<sequence>MESGELMLRVHDECLILNVYKSMHSSSDTQTCRKINSTAQATTKPPDITTPKQECKVITLRSGKSIDIPNQESAEDSYPPPFKEKKKKEPIAYMPKPPYPQRLKAENKNKDPKKEPEAYMPKPPYPQRLKAENKNKDPKKESKEEKDATNDFMKSQLVQQVPYLHTIMGSNNKSYMTTKDVGN</sequence>
<feature type="region of interest" description="Disordered" evidence="1">
    <location>
        <begin position="60"/>
        <end position="156"/>
    </location>
</feature>
<evidence type="ECO:0000313" key="2">
    <source>
        <dbReference type="EMBL" id="MED6179095.1"/>
    </source>
</evidence>
<dbReference type="EMBL" id="JASCZI010160857">
    <property type="protein sequence ID" value="MED6179095.1"/>
    <property type="molecule type" value="Genomic_DNA"/>
</dbReference>
<name>A0ABU6W1Y2_9FABA</name>
<comment type="caution">
    <text evidence="2">The sequence shown here is derived from an EMBL/GenBank/DDBJ whole genome shotgun (WGS) entry which is preliminary data.</text>
</comment>
<evidence type="ECO:0000256" key="1">
    <source>
        <dbReference type="SAM" id="MobiDB-lite"/>
    </source>
</evidence>
<feature type="compositionally biased region" description="Basic and acidic residues" evidence="1">
    <location>
        <begin position="129"/>
        <end position="149"/>
    </location>
</feature>
<organism evidence="2 3">
    <name type="scientific">Stylosanthes scabra</name>
    <dbReference type="NCBI Taxonomy" id="79078"/>
    <lineage>
        <taxon>Eukaryota</taxon>
        <taxon>Viridiplantae</taxon>
        <taxon>Streptophyta</taxon>
        <taxon>Embryophyta</taxon>
        <taxon>Tracheophyta</taxon>
        <taxon>Spermatophyta</taxon>
        <taxon>Magnoliopsida</taxon>
        <taxon>eudicotyledons</taxon>
        <taxon>Gunneridae</taxon>
        <taxon>Pentapetalae</taxon>
        <taxon>rosids</taxon>
        <taxon>fabids</taxon>
        <taxon>Fabales</taxon>
        <taxon>Fabaceae</taxon>
        <taxon>Papilionoideae</taxon>
        <taxon>50 kb inversion clade</taxon>
        <taxon>dalbergioids sensu lato</taxon>
        <taxon>Dalbergieae</taxon>
        <taxon>Pterocarpus clade</taxon>
        <taxon>Stylosanthes</taxon>
    </lineage>
</organism>
<dbReference type="Proteomes" id="UP001341840">
    <property type="component" value="Unassembled WGS sequence"/>
</dbReference>
<proteinExistence type="predicted"/>
<protein>
    <submittedName>
        <fullName evidence="2">Uncharacterized protein</fullName>
    </submittedName>
</protein>